<accession>A0A067DIV9</accession>
<sequence>MGLSAQLVCQQNKFTPLVSIYLSCCFKASRRKDNIGDVIDQDRSIKGHQPDQVRKKTDHVIIITHK</sequence>
<reference evidence="1 2" key="1">
    <citation type="submission" date="2014-04" db="EMBL/GenBank/DDBJ databases">
        <authorList>
            <consortium name="International Citrus Genome Consortium"/>
            <person name="Gmitter F."/>
            <person name="Chen C."/>
            <person name="Farmerie W."/>
            <person name="Harkins T."/>
            <person name="Desany B."/>
            <person name="Mohiuddin M."/>
            <person name="Kodira C."/>
            <person name="Borodovsky M."/>
            <person name="Lomsadze A."/>
            <person name="Burns P."/>
            <person name="Jenkins J."/>
            <person name="Prochnik S."/>
            <person name="Shu S."/>
            <person name="Chapman J."/>
            <person name="Pitluck S."/>
            <person name="Schmutz J."/>
            <person name="Rokhsar D."/>
        </authorList>
    </citation>
    <scope>NUCLEOTIDE SEQUENCE</scope>
</reference>
<protein>
    <submittedName>
        <fullName evidence="1">Uncharacterized protein</fullName>
    </submittedName>
</protein>
<dbReference type="Proteomes" id="UP000027120">
    <property type="component" value="Unassembled WGS sequence"/>
</dbReference>
<evidence type="ECO:0000313" key="1">
    <source>
        <dbReference type="EMBL" id="KDO41490.1"/>
    </source>
</evidence>
<keyword evidence="2" id="KW-1185">Reference proteome</keyword>
<evidence type="ECO:0000313" key="2">
    <source>
        <dbReference type="Proteomes" id="UP000027120"/>
    </source>
</evidence>
<dbReference type="AlphaFoldDB" id="A0A067DIV9"/>
<proteinExistence type="predicted"/>
<dbReference type="EMBL" id="KK785617">
    <property type="protein sequence ID" value="KDO41490.1"/>
    <property type="molecule type" value="Genomic_DNA"/>
</dbReference>
<gene>
    <name evidence="1" type="ORF">CISIN_1g0353672mg</name>
</gene>
<name>A0A067DIV9_CITSI</name>
<organism evidence="1 2">
    <name type="scientific">Citrus sinensis</name>
    <name type="common">Sweet orange</name>
    <name type="synonym">Citrus aurantium var. sinensis</name>
    <dbReference type="NCBI Taxonomy" id="2711"/>
    <lineage>
        <taxon>Eukaryota</taxon>
        <taxon>Viridiplantae</taxon>
        <taxon>Streptophyta</taxon>
        <taxon>Embryophyta</taxon>
        <taxon>Tracheophyta</taxon>
        <taxon>Spermatophyta</taxon>
        <taxon>Magnoliopsida</taxon>
        <taxon>eudicotyledons</taxon>
        <taxon>Gunneridae</taxon>
        <taxon>Pentapetalae</taxon>
        <taxon>rosids</taxon>
        <taxon>malvids</taxon>
        <taxon>Sapindales</taxon>
        <taxon>Rutaceae</taxon>
        <taxon>Aurantioideae</taxon>
        <taxon>Citrus</taxon>
    </lineage>
</organism>